<dbReference type="RefSeq" id="XP_022661552.1">
    <property type="nucleotide sequence ID" value="XM_022805817.1"/>
</dbReference>
<feature type="chain" id="PRO_5033597036" description="ZP domain-containing protein" evidence="3">
    <location>
        <begin position="23"/>
        <end position="654"/>
    </location>
</feature>
<dbReference type="GeneID" id="111250483"/>
<dbReference type="PANTHER" id="PTHR46560:SF4">
    <property type="entry name" value="DUSKY"/>
    <property type="match status" value="1"/>
</dbReference>
<keyword evidence="3" id="KW-0732">Signal</keyword>
<evidence type="ECO:0000256" key="3">
    <source>
        <dbReference type="SAM" id="SignalP"/>
    </source>
</evidence>
<dbReference type="InParanoid" id="A0A7M7K4Z6"/>
<dbReference type="EnsemblMetazoa" id="XM_022805817">
    <property type="protein sequence ID" value="XP_022661552"/>
    <property type="gene ID" value="LOC111250483"/>
</dbReference>
<dbReference type="OrthoDB" id="10062424at2759"/>
<dbReference type="InterPro" id="IPR001507">
    <property type="entry name" value="ZP_dom"/>
</dbReference>
<evidence type="ECO:0000313" key="6">
    <source>
        <dbReference type="Proteomes" id="UP000594260"/>
    </source>
</evidence>
<dbReference type="KEGG" id="vde:111250483"/>
<accession>A0A7M7K4Z6</accession>
<keyword evidence="2" id="KW-0472">Membrane</keyword>
<evidence type="ECO:0000313" key="5">
    <source>
        <dbReference type="EnsemblMetazoa" id="XP_022661552"/>
    </source>
</evidence>
<name>A0A7M7K4Z6_VARDE</name>
<dbReference type="SMART" id="SM00241">
    <property type="entry name" value="ZP"/>
    <property type="match status" value="1"/>
</dbReference>
<dbReference type="FunCoup" id="A0A7M7K4Z6">
    <property type="interactions" value="1"/>
</dbReference>
<feature type="region of interest" description="Disordered" evidence="1">
    <location>
        <begin position="158"/>
        <end position="192"/>
    </location>
</feature>
<protein>
    <recommendedName>
        <fullName evidence="4">ZP domain-containing protein</fullName>
    </recommendedName>
</protein>
<dbReference type="RefSeq" id="XP_022661563.1">
    <property type="nucleotide sequence ID" value="XM_022805828.1"/>
</dbReference>
<evidence type="ECO:0000256" key="2">
    <source>
        <dbReference type="SAM" id="Phobius"/>
    </source>
</evidence>
<keyword evidence="2" id="KW-1133">Transmembrane helix</keyword>
<dbReference type="EnsemblMetazoa" id="XM_022805837">
    <property type="protein sequence ID" value="XP_022661572"/>
    <property type="gene ID" value="LOC111250483"/>
</dbReference>
<dbReference type="Pfam" id="PF25301">
    <property type="entry name" value="CUT_C"/>
    <property type="match status" value="1"/>
</dbReference>
<dbReference type="Pfam" id="PF25057">
    <property type="entry name" value="CUT_N"/>
    <property type="match status" value="1"/>
</dbReference>
<dbReference type="InterPro" id="IPR056953">
    <property type="entry name" value="CUT_N"/>
</dbReference>
<keyword evidence="6" id="KW-1185">Reference proteome</keyword>
<feature type="transmembrane region" description="Helical" evidence="2">
    <location>
        <begin position="598"/>
        <end position="624"/>
    </location>
</feature>
<feature type="region of interest" description="Disordered" evidence="1">
    <location>
        <begin position="23"/>
        <end position="49"/>
    </location>
</feature>
<dbReference type="EnsemblMetazoa" id="XM_022805828">
    <property type="protein sequence ID" value="XP_022661563"/>
    <property type="gene ID" value="LOC111250483"/>
</dbReference>
<dbReference type="AlphaFoldDB" id="A0A7M7K4Z6"/>
<feature type="domain" description="ZP" evidence="4">
    <location>
        <begin position="258"/>
        <end position="517"/>
    </location>
</feature>
<proteinExistence type="predicted"/>
<keyword evidence="2" id="KW-0812">Transmembrane</keyword>
<evidence type="ECO:0000256" key="1">
    <source>
        <dbReference type="SAM" id="MobiDB-lite"/>
    </source>
</evidence>
<organism evidence="5 6">
    <name type="scientific">Varroa destructor</name>
    <name type="common">Honeybee mite</name>
    <dbReference type="NCBI Taxonomy" id="109461"/>
    <lineage>
        <taxon>Eukaryota</taxon>
        <taxon>Metazoa</taxon>
        <taxon>Ecdysozoa</taxon>
        <taxon>Arthropoda</taxon>
        <taxon>Chelicerata</taxon>
        <taxon>Arachnida</taxon>
        <taxon>Acari</taxon>
        <taxon>Parasitiformes</taxon>
        <taxon>Mesostigmata</taxon>
        <taxon>Gamasina</taxon>
        <taxon>Dermanyssoidea</taxon>
        <taxon>Varroidae</taxon>
        <taxon>Varroa</taxon>
    </lineage>
</organism>
<feature type="compositionally biased region" description="Low complexity" evidence="1">
    <location>
        <begin position="31"/>
        <end position="47"/>
    </location>
</feature>
<feature type="signal peptide" evidence="3">
    <location>
        <begin position="1"/>
        <end position="22"/>
    </location>
</feature>
<sequence>MQLYIGVHLICVLAFFTSKALAEDPQDTKQSEPASDSAEADLEAAASSHEDAFADAVDSALHADKHISSEHEQKEAGHIIENRVQAPSQLQHHFPLGFPFNAHGLNYAPSNVIHQHAAQPRDIGQSQQFVQMQHHGPQPWPVEHGHPQLPHQGLPGPVFHPPQPQVDVPNQPAPQHAVAFQPDDGPHQLEPTAHQETPLHNVQHEGSPHVHHEEHHEEVHDNAVAPIPVNHQPAHIDPEEAWPLSQPDMPKIVHLDVKCEKNLMKVVVEFDRPFNGLIFSKGHYSYGSCVHLPAGSGKKSVFFDISINSCGTVGNAQNGLYGQEGNTATGSFFENTIIIQYDPQVQEVWDQARKLRCTWHNNYEKAVTFRPFPVDMLDVVRADFAGDNVGCWMQIQAGKGPWASEVAGIVKIGQTMTMVLAIKDDENKFDMLVRNCIAHDGQRAPIELVDSKGCVARPKLMSRFTKIKNFGSSATVLSYAHFQAFKFPDTMEVHFQCTIQICRYQCPEQCAQDDQHAASDRQITYSATLSRQERDLGRFRREVVLPGKRDDGEKDIGVSKVIRVLSAGDVDFNLGNSTQEHPLEFNQEELSSMVCMSIMGFASVLLLLLIVLVVTCIMCAFLYIRHKQNQLGPAFKSYPHDLPVFTKKTKEQTQ</sequence>
<evidence type="ECO:0000259" key="4">
    <source>
        <dbReference type="PROSITE" id="PS51034"/>
    </source>
</evidence>
<feature type="region of interest" description="Disordered" evidence="1">
    <location>
        <begin position="133"/>
        <end position="152"/>
    </location>
</feature>
<reference evidence="5" key="1">
    <citation type="submission" date="2021-01" db="UniProtKB">
        <authorList>
            <consortium name="EnsemblMetazoa"/>
        </authorList>
    </citation>
    <scope>IDENTIFICATION</scope>
</reference>
<dbReference type="InterPro" id="IPR057475">
    <property type="entry name" value="CUT_C"/>
</dbReference>
<dbReference type="PROSITE" id="PS51034">
    <property type="entry name" value="ZP_2"/>
    <property type="match status" value="1"/>
</dbReference>
<dbReference type="Proteomes" id="UP000594260">
    <property type="component" value="Unplaced"/>
</dbReference>
<dbReference type="PANTHER" id="PTHR46560">
    <property type="entry name" value="CYPHER, ISOFORM B"/>
    <property type="match status" value="1"/>
</dbReference>
<feature type="compositionally biased region" description="Low complexity" evidence="1">
    <location>
        <begin position="165"/>
        <end position="175"/>
    </location>
</feature>
<dbReference type="RefSeq" id="XP_022661572.1">
    <property type="nucleotide sequence ID" value="XM_022805837.1"/>
</dbReference>